<gene>
    <name evidence="1" type="ORF">BN437_0506</name>
</gene>
<dbReference type="EMBL" id="CAPB01000006">
    <property type="protein sequence ID" value="CCO92471.1"/>
    <property type="molecule type" value="Genomic_DNA"/>
</dbReference>
<dbReference type="AlphaFoldDB" id="A0A830ZQ86"/>
<reference evidence="1 2" key="1">
    <citation type="submission" date="2012-11" db="EMBL/GenBank/DDBJ databases">
        <authorList>
            <person name="Linke B."/>
        </authorList>
    </citation>
    <scope>NUCLEOTIDE SEQUENCE [LARGE SCALE GENOMIC DNA]</scope>
    <source>
        <strain evidence="2">CFBP 1232</strain>
    </source>
</reference>
<evidence type="ECO:0000313" key="2">
    <source>
        <dbReference type="Proteomes" id="UP000013111"/>
    </source>
</evidence>
<organism evidence="1 2">
    <name type="scientific">Erwinia amylovora NBRC 12687 = CFBP 1232</name>
    <dbReference type="NCBI Taxonomy" id="1219359"/>
    <lineage>
        <taxon>Bacteria</taxon>
        <taxon>Pseudomonadati</taxon>
        <taxon>Pseudomonadota</taxon>
        <taxon>Gammaproteobacteria</taxon>
        <taxon>Enterobacterales</taxon>
        <taxon>Erwiniaceae</taxon>
        <taxon>Erwinia</taxon>
    </lineage>
</organism>
<protein>
    <submittedName>
        <fullName evidence="1">Uncharacterized protein</fullName>
    </submittedName>
</protein>
<dbReference type="Proteomes" id="UP000013111">
    <property type="component" value="Unassembled WGS sequence"/>
</dbReference>
<evidence type="ECO:0000313" key="1">
    <source>
        <dbReference type="EMBL" id="CCO92471.1"/>
    </source>
</evidence>
<name>A0A830ZQ86_ERWAM</name>
<accession>A0A830ZQ86</accession>
<comment type="caution">
    <text evidence="1">The sequence shown here is derived from an EMBL/GenBank/DDBJ whole genome shotgun (WGS) entry which is preliminary data.</text>
</comment>
<sequence>MKSVLNVELQTPVHPLIGAPFFMPLRRRDEGRGMSFQTVALCRRRGTLVSIALLARVAVP</sequence>
<reference evidence="1 2" key="2">
    <citation type="submission" date="2013-04" db="EMBL/GenBank/DDBJ databases">
        <title>Comparative genomics of 12 strains of Erwinia amylovora identifies a pan-genome with a large conserved core and provides insights into host specificity.</title>
        <authorList>
            <person name="Mann R.A."/>
            <person name="Smits T.H.M."/>
            <person name="Buehlmann A."/>
            <person name="Blom J."/>
            <person name="Goesmann A."/>
            <person name="Frey J.E."/>
            <person name="Plummer K.M."/>
            <person name="Beer S.V."/>
            <person name="Luck J."/>
            <person name="Duffy B."/>
            <person name="Rodoni B."/>
        </authorList>
    </citation>
    <scope>NUCLEOTIDE SEQUENCE [LARGE SCALE GENOMIC DNA]</scope>
    <source>
        <strain evidence="2">CFBP 1232</strain>
    </source>
</reference>
<dbReference type="RefSeq" id="WP_004155294.1">
    <property type="nucleotide sequence ID" value="NZ_BAYW01000004.1"/>
</dbReference>
<proteinExistence type="predicted"/>